<organism evidence="1 2">
    <name type="scientific">Paenibacillus hunanensis</name>
    <dbReference type="NCBI Taxonomy" id="539262"/>
    <lineage>
        <taxon>Bacteria</taxon>
        <taxon>Bacillati</taxon>
        <taxon>Bacillota</taxon>
        <taxon>Bacilli</taxon>
        <taxon>Bacillales</taxon>
        <taxon>Paenibacillaceae</taxon>
        <taxon>Paenibacillus</taxon>
    </lineage>
</organism>
<gene>
    <name evidence="1" type="ORF">JOC58_002111</name>
</gene>
<dbReference type="RefSeq" id="WP_188776266.1">
    <property type="nucleotide sequence ID" value="NZ_BMMB01000006.1"/>
</dbReference>
<protein>
    <recommendedName>
        <fullName evidence="3">DUF3139 domain-containing protein</fullName>
    </recommendedName>
</protein>
<comment type="caution">
    <text evidence="1">The sequence shown here is derived from an EMBL/GenBank/DDBJ whole genome shotgun (WGS) entry which is preliminary data.</text>
</comment>
<sequence length="95" mass="10646">MTIKRKLIRFALIIIILVGIVSQSSYLQGKVAYASIWIYLTLQQEHRSIIDIEYVAAFGNYIAVIVNDNGERSGISLSPSFFPVMIEYDSAHPPA</sequence>
<evidence type="ECO:0000313" key="2">
    <source>
        <dbReference type="Proteomes" id="UP001185028"/>
    </source>
</evidence>
<proteinExistence type="predicted"/>
<accession>A0ABU1IY78</accession>
<name>A0ABU1IY78_9BACL</name>
<evidence type="ECO:0008006" key="3">
    <source>
        <dbReference type="Google" id="ProtNLM"/>
    </source>
</evidence>
<dbReference type="Proteomes" id="UP001185028">
    <property type="component" value="Unassembled WGS sequence"/>
</dbReference>
<reference evidence="1 2" key="1">
    <citation type="submission" date="2023-07" db="EMBL/GenBank/DDBJ databases">
        <title>Genomic Encyclopedia of Type Strains, Phase IV (KMG-IV): sequencing the most valuable type-strain genomes for metagenomic binning, comparative biology and taxonomic classification.</title>
        <authorList>
            <person name="Goeker M."/>
        </authorList>
    </citation>
    <scope>NUCLEOTIDE SEQUENCE [LARGE SCALE GENOMIC DNA]</scope>
    <source>
        <strain evidence="1 2">DSM 22170</strain>
    </source>
</reference>
<keyword evidence="2" id="KW-1185">Reference proteome</keyword>
<evidence type="ECO:0000313" key="1">
    <source>
        <dbReference type="EMBL" id="MDR6244218.1"/>
    </source>
</evidence>
<dbReference type="EMBL" id="JAVDQH010000007">
    <property type="protein sequence ID" value="MDR6244218.1"/>
    <property type="molecule type" value="Genomic_DNA"/>
</dbReference>